<feature type="compositionally biased region" description="Basic and acidic residues" evidence="1">
    <location>
        <begin position="122"/>
        <end position="134"/>
    </location>
</feature>
<dbReference type="EMBL" id="BMJA01000004">
    <property type="protein sequence ID" value="GGA46376.1"/>
    <property type="molecule type" value="Genomic_DNA"/>
</dbReference>
<dbReference type="Proteomes" id="UP000620046">
    <property type="component" value="Unassembled WGS sequence"/>
</dbReference>
<feature type="region of interest" description="Disordered" evidence="1">
    <location>
        <begin position="38"/>
        <end position="84"/>
    </location>
</feature>
<gene>
    <name evidence="2" type="ORF">GCM10010981_39390</name>
</gene>
<reference evidence="3" key="1">
    <citation type="journal article" date="2019" name="Int. J. Syst. Evol. Microbiol.">
        <title>The Global Catalogue of Microorganisms (GCM) 10K type strain sequencing project: providing services to taxonomists for standard genome sequencing and annotation.</title>
        <authorList>
            <consortium name="The Broad Institute Genomics Platform"/>
            <consortium name="The Broad Institute Genome Sequencing Center for Infectious Disease"/>
            <person name="Wu L."/>
            <person name="Ma J."/>
        </authorList>
    </citation>
    <scope>NUCLEOTIDE SEQUENCE [LARGE SCALE GENOMIC DNA]</scope>
    <source>
        <strain evidence="3">CGMCC 1.15439</strain>
    </source>
</reference>
<dbReference type="RefSeq" id="WP_188796994.1">
    <property type="nucleotide sequence ID" value="NZ_BMJA01000004.1"/>
</dbReference>
<feature type="compositionally biased region" description="Low complexity" evidence="1">
    <location>
        <begin position="43"/>
        <end position="58"/>
    </location>
</feature>
<sequence length="167" mass="18081">MTELVVACFDTQFDANAAAEKLLSRGIRREQIVLSCDESVGNSPSSSSAPTTVVSQASHTGRIDTSTGRDKPKHTFSSDRIPLQLPDPSLIGHSTLVIELHGEMTMDDVCDLLDVAGASSVRSHEQGLRRREDPAMWPSLGRASQEDVQRSVDAAKGGSTLRVRRPR</sequence>
<evidence type="ECO:0000256" key="1">
    <source>
        <dbReference type="SAM" id="MobiDB-lite"/>
    </source>
</evidence>
<proteinExistence type="predicted"/>
<organism evidence="2 3">
    <name type="scientific">Dyella nitratireducens</name>
    <dbReference type="NCBI Taxonomy" id="1849580"/>
    <lineage>
        <taxon>Bacteria</taxon>
        <taxon>Pseudomonadati</taxon>
        <taxon>Pseudomonadota</taxon>
        <taxon>Gammaproteobacteria</taxon>
        <taxon>Lysobacterales</taxon>
        <taxon>Rhodanobacteraceae</taxon>
        <taxon>Dyella</taxon>
    </lineage>
</organism>
<feature type="region of interest" description="Disordered" evidence="1">
    <location>
        <begin position="120"/>
        <end position="167"/>
    </location>
</feature>
<keyword evidence="3" id="KW-1185">Reference proteome</keyword>
<comment type="caution">
    <text evidence="2">The sequence shown here is derived from an EMBL/GenBank/DDBJ whole genome shotgun (WGS) entry which is preliminary data.</text>
</comment>
<accession>A0ABQ1GM44</accession>
<protein>
    <submittedName>
        <fullName evidence="2">Uncharacterized protein</fullName>
    </submittedName>
</protein>
<evidence type="ECO:0000313" key="3">
    <source>
        <dbReference type="Proteomes" id="UP000620046"/>
    </source>
</evidence>
<name>A0ABQ1GM44_9GAMM</name>
<evidence type="ECO:0000313" key="2">
    <source>
        <dbReference type="EMBL" id="GGA46376.1"/>
    </source>
</evidence>